<dbReference type="RefSeq" id="WP_207336559.1">
    <property type="nucleotide sequence ID" value="NZ_JAFMYU010000013.1"/>
</dbReference>
<keyword evidence="1" id="KW-0732">Signal</keyword>
<dbReference type="EMBL" id="JAFMYU010000013">
    <property type="protein sequence ID" value="MBO0932594.1"/>
    <property type="molecule type" value="Genomic_DNA"/>
</dbReference>
<evidence type="ECO:0000313" key="2">
    <source>
        <dbReference type="EMBL" id="MBO0932594.1"/>
    </source>
</evidence>
<organism evidence="2 3">
    <name type="scientific">Fibrella aquatilis</name>
    <dbReference type="NCBI Taxonomy" id="2817059"/>
    <lineage>
        <taxon>Bacteria</taxon>
        <taxon>Pseudomonadati</taxon>
        <taxon>Bacteroidota</taxon>
        <taxon>Cytophagia</taxon>
        <taxon>Cytophagales</taxon>
        <taxon>Spirosomataceae</taxon>
        <taxon>Fibrella</taxon>
    </lineage>
</organism>
<dbReference type="AlphaFoldDB" id="A0A939G8I8"/>
<feature type="signal peptide" evidence="1">
    <location>
        <begin position="1"/>
        <end position="20"/>
    </location>
</feature>
<dbReference type="Proteomes" id="UP000664795">
    <property type="component" value="Unassembled WGS sequence"/>
</dbReference>
<evidence type="ECO:0000313" key="3">
    <source>
        <dbReference type="Proteomes" id="UP000664795"/>
    </source>
</evidence>
<proteinExistence type="predicted"/>
<gene>
    <name evidence="2" type="ORF">J2I48_16415</name>
</gene>
<feature type="chain" id="PRO_5036805817" evidence="1">
    <location>
        <begin position="21"/>
        <end position="118"/>
    </location>
</feature>
<name>A0A939G8I8_9BACT</name>
<evidence type="ECO:0000256" key="1">
    <source>
        <dbReference type="SAM" id="SignalP"/>
    </source>
</evidence>
<comment type="caution">
    <text evidence="2">The sequence shown here is derived from an EMBL/GenBank/DDBJ whole genome shotgun (WGS) entry which is preliminary data.</text>
</comment>
<accession>A0A939G8I8</accession>
<reference evidence="2 3" key="1">
    <citation type="submission" date="2021-03" db="EMBL/GenBank/DDBJ databases">
        <title>Fibrella sp. HMF5036 genome sequencing and assembly.</title>
        <authorList>
            <person name="Kang H."/>
            <person name="Kim H."/>
            <person name="Bae S."/>
            <person name="Joh K."/>
        </authorList>
    </citation>
    <scope>NUCLEOTIDE SEQUENCE [LARGE SCALE GENOMIC DNA]</scope>
    <source>
        <strain evidence="2 3">HMF5036</strain>
    </source>
</reference>
<keyword evidence="3" id="KW-1185">Reference proteome</keyword>
<sequence length="118" mass="13168">MKSLITTTFLGLLLTTKCVAQSPPLVTLNLKNNSVFPRHFKFLERHPSVSYPNVFTAYIMPGQSYTVQLKPGTVLSQVTQREINATMRGQTAPGQLLLVVKANDQGRTVALIERKIRQ</sequence>
<protein>
    <submittedName>
        <fullName evidence="2">Uncharacterized protein</fullName>
    </submittedName>
</protein>